<feature type="compositionally biased region" description="Low complexity" evidence="1">
    <location>
        <begin position="19"/>
        <end position="35"/>
    </location>
</feature>
<organism evidence="2 3">
    <name type="scientific">Venturia nashicola</name>
    <dbReference type="NCBI Taxonomy" id="86259"/>
    <lineage>
        <taxon>Eukaryota</taxon>
        <taxon>Fungi</taxon>
        <taxon>Dikarya</taxon>
        <taxon>Ascomycota</taxon>
        <taxon>Pezizomycotina</taxon>
        <taxon>Dothideomycetes</taxon>
        <taxon>Pleosporomycetidae</taxon>
        <taxon>Venturiales</taxon>
        <taxon>Venturiaceae</taxon>
        <taxon>Venturia</taxon>
    </lineage>
</organism>
<accession>A0A4Z1PPU4</accession>
<dbReference type="PANTHER" id="PTHR42093">
    <property type="match status" value="1"/>
</dbReference>
<sequence>MASDEDYAAFLDKANQDPSGGKASAQSSKKAGTKSVDTEVPKVLEQVEEYYTSDADEPFEPVSLKWKGDKLPSADEFGSLIGKDASSISQEDFDPQSSYKAVIDAVKKASDAGLGYFSVELDGTRSEYFVVGVDKKDNRLVGLKALVVQS</sequence>
<evidence type="ECO:0000313" key="2">
    <source>
        <dbReference type="EMBL" id="TID24444.1"/>
    </source>
</evidence>
<dbReference type="Proteomes" id="UP000298493">
    <property type="component" value="Unassembled WGS sequence"/>
</dbReference>
<dbReference type="Pfam" id="PF23151">
    <property type="entry name" value="NuiA_2"/>
    <property type="match status" value="1"/>
</dbReference>
<dbReference type="PANTHER" id="PTHR42093:SF1">
    <property type="match status" value="1"/>
</dbReference>
<dbReference type="EMBL" id="SNSC02000005">
    <property type="protein sequence ID" value="TID24444.1"/>
    <property type="molecule type" value="Genomic_DNA"/>
</dbReference>
<name>A0A4Z1PPU4_9PEZI</name>
<comment type="caution">
    <text evidence="2">The sequence shown here is derived from an EMBL/GenBank/DDBJ whole genome shotgun (WGS) entry which is preliminary data.</text>
</comment>
<evidence type="ECO:0000256" key="1">
    <source>
        <dbReference type="SAM" id="MobiDB-lite"/>
    </source>
</evidence>
<feature type="region of interest" description="Disordered" evidence="1">
    <location>
        <begin position="1"/>
        <end position="38"/>
    </location>
</feature>
<proteinExistence type="predicted"/>
<evidence type="ECO:0000313" key="3">
    <source>
        <dbReference type="Proteomes" id="UP000298493"/>
    </source>
</evidence>
<keyword evidence="3" id="KW-1185">Reference proteome</keyword>
<gene>
    <name evidence="2" type="ORF">E6O75_ATG02809</name>
</gene>
<protein>
    <submittedName>
        <fullName evidence="2">Uncharacterized protein</fullName>
    </submittedName>
</protein>
<dbReference type="AlphaFoldDB" id="A0A4Z1PPU4"/>
<dbReference type="InterPro" id="IPR056539">
    <property type="entry name" value="NuiA-like"/>
</dbReference>
<reference evidence="2 3" key="1">
    <citation type="submission" date="2019-04" db="EMBL/GenBank/DDBJ databases">
        <title>High contiguity whole genome sequence and gene annotation resource for two Venturia nashicola isolates.</title>
        <authorList>
            <person name="Prokchorchik M."/>
            <person name="Won K."/>
            <person name="Lee Y."/>
            <person name="Choi E.D."/>
            <person name="Segonzac C."/>
            <person name="Sohn K.H."/>
        </authorList>
    </citation>
    <scope>NUCLEOTIDE SEQUENCE [LARGE SCALE GENOMIC DNA]</scope>
    <source>
        <strain evidence="2 3">PRI2</strain>
    </source>
</reference>